<dbReference type="InParanoid" id="Q2LW54"/>
<feature type="domain" description="CoA-binding" evidence="2">
    <location>
        <begin position="30"/>
        <end position="122"/>
    </location>
</feature>
<dbReference type="KEGG" id="sat:SYN_02520"/>
<accession>Q2LW54</accession>
<name>Q2LW54_SYNAS</name>
<protein>
    <submittedName>
        <fullName evidence="3">CoA binding protein</fullName>
    </submittedName>
</protein>
<reference evidence="3 4" key="1">
    <citation type="journal article" date="2007" name="Proc. Natl. Acad. Sci. U.S.A.">
        <title>The genome of Syntrophus aciditrophicus: life at the thermodynamic limit of microbial growth.</title>
        <authorList>
            <person name="McInerney M.J."/>
            <person name="Rohlin L."/>
            <person name="Mouttaki H."/>
            <person name="Kim U."/>
            <person name="Krupp R.S."/>
            <person name="Rios-Hernandez L."/>
            <person name="Sieber J."/>
            <person name="Struchtemeyer C.G."/>
            <person name="Bhattacharyya A."/>
            <person name="Campbell J.W."/>
            <person name="Gunsalus R.P."/>
        </authorList>
    </citation>
    <scope>NUCLEOTIDE SEQUENCE [LARGE SCALE GENOMIC DNA]</scope>
    <source>
        <strain evidence="3 4">SB</strain>
    </source>
</reference>
<dbReference type="Pfam" id="PF13380">
    <property type="entry name" value="CoA_binding_2"/>
    <property type="match status" value="1"/>
</dbReference>
<dbReference type="RefSeq" id="WP_011418333.1">
    <property type="nucleotide sequence ID" value="NC_007759.1"/>
</dbReference>
<dbReference type="HOGENOM" id="CLU_112567_0_0_7"/>
<dbReference type="Gene3D" id="3.40.50.720">
    <property type="entry name" value="NAD(P)-binding Rossmann-like Domain"/>
    <property type="match status" value="1"/>
</dbReference>
<dbReference type="eggNOG" id="COG1832">
    <property type="taxonomic scope" value="Bacteria"/>
</dbReference>
<sequence length="153" mass="16603">MKRENEKEDLNSGSDAPGGNPPGEEMAAILKSCRTIAVVGLSDRPDRASYRVAAYLKGKGYRIIPVNPTRKEIMGEKCYPNLASITEPVDIVDIFRDVDAIPEVVEEAIGIKAGAIWMQLGLVHNEAAKKARSAGICVVQSRCLMVEHKNLVG</sequence>
<dbReference type="AlphaFoldDB" id="Q2LW54"/>
<dbReference type="PANTHER" id="PTHR33303">
    <property type="entry name" value="CYTOPLASMIC PROTEIN-RELATED"/>
    <property type="match status" value="1"/>
</dbReference>
<dbReference type="InterPro" id="IPR003781">
    <property type="entry name" value="CoA-bd"/>
</dbReference>
<dbReference type="PANTHER" id="PTHR33303:SF2">
    <property type="entry name" value="COA-BINDING DOMAIN-CONTAINING PROTEIN"/>
    <property type="match status" value="1"/>
</dbReference>
<proteinExistence type="predicted"/>
<evidence type="ECO:0000313" key="4">
    <source>
        <dbReference type="Proteomes" id="UP000001933"/>
    </source>
</evidence>
<dbReference type="InterPro" id="IPR036291">
    <property type="entry name" value="NAD(P)-bd_dom_sf"/>
</dbReference>
<dbReference type="EMBL" id="CP000252">
    <property type="protein sequence ID" value="ABC78314.1"/>
    <property type="molecule type" value="Genomic_DNA"/>
</dbReference>
<dbReference type="SMART" id="SM00881">
    <property type="entry name" value="CoA_binding"/>
    <property type="match status" value="1"/>
</dbReference>
<evidence type="ECO:0000259" key="2">
    <source>
        <dbReference type="SMART" id="SM00881"/>
    </source>
</evidence>
<organism evidence="3 4">
    <name type="scientific">Syntrophus aciditrophicus (strain SB)</name>
    <dbReference type="NCBI Taxonomy" id="56780"/>
    <lineage>
        <taxon>Bacteria</taxon>
        <taxon>Pseudomonadati</taxon>
        <taxon>Thermodesulfobacteriota</taxon>
        <taxon>Syntrophia</taxon>
        <taxon>Syntrophales</taxon>
        <taxon>Syntrophaceae</taxon>
        <taxon>Syntrophus</taxon>
    </lineage>
</organism>
<dbReference type="Proteomes" id="UP000001933">
    <property type="component" value="Chromosome"/>
</dbReference>
<dbReference type="FunCoup" id="Q2LW54">
    <property type="interactions" value="111"/>
</dbReference>
<feature type="region of interest" description="Disordered" evidence="1">
    <location>
        <begin position="1"/>
        <end position="25"/>
    </location>
</feature>
<gene>
    <name evidence="3" type="ORF">SYN_02520</name>
</gene>
<dbReference type="SUPFAM" id="SSF51735">
    <property type="entry name" value="NAD(P)-binding Rossmann-fold domains"/>
    <property type="match status" value="1"/>
</dbReference>
<keyword evidence="4" id="KW-1185">Reference proteome</keyword>
<feature type="compositionally biased region" description="Basic and acidic residues" evidence="1">
    <location>
        <begin position="1"/>
        <end position="10"/>
    </location>
</feature>
<evidence type="ECO:0000313" key="3">
    <source>
        <dbReference type="EMBL" id="ABC78314.1"/>
    </source>
</evidence>
<evidence type="ECO:0000256" key="1">
    <source>
        <dbReference type="SAM" id="MobiDB-lite"/>
    </source>
</evidence>
<dbReference type="STRING" id="56780.SYN_02520"/>